<sequence>MEYRSSPIRVSGSDVGQSELSAIASVFERGYLGMGADVQEFEGLLAGYFGRPVACVATGTAALQLAVQCCGIGPGDEVLVPSLTYVAAFQAISATGATPVPVDVLQDSLTIDPDDACRRLSARTKAVMPVYYGGGIRELDRVYSLAEEHGLRVIEDAAHAFGTVFGGKRVGSTGDVACFSFDPIKNLTSGEGGCVVSDDAEFMERVRDARLLGVKGDSKARNSERRLYEFEVDSQGWRYHMSNINAAIGKAQFEVFPMRAAMRQQLAQKYNEILGSSSSIQILPYSYDDVVPHIYVVRFASSAVRDQVKARLLSELNVETALHWYPNHYLARYRLPAEALPVTEDAFSRMLTLPLHTKLSVEQVTQIAQFVSVAAESQEVPLDD</sequence>
<name>A0A6J6ZRV9_9ZZZZ</name>
<accession>A0A6J6ZRV9</accession>
<evidence type="ECO:0000313" key="1">
    <source>
        <dbReference type="EMBL" id="CAB4820677.1"/>
    </source>
</evidence>
<dbReference type="Gene3D" id="3.90.1150.10">
    <property type="entry name" value="Aspartate Aminotransferase, domain 1"/>
    <property type="match status" value="1"/>
</dbReference>
<dbReference type="InterPro" id="IPR015422">
    <property type="entry name" value="PyrdxlP-dep_Trfase_small"/>
</dbReference>
<dbReference type="Gene3D" id="3.40.640.10">
    <property type="entry name" value="Type I PLP-dependent aspartate aminotransferase-like (Major domain)"/>
    <property type="match status" value="1"/>
</dbReference>
<dbReference type="CDD" id="cd00616">
    <property type="entry name" value="AHBA_syn"/>
    <property type="match status" value="1"/>
</dbReference>
<dbReference type="InterPro" id="IPR015424">
    <property type="entry name" value="PyrdxlP-dep_Trfase"/>
</dbReference>
<dbReference type="InterPro" id="IPR015421">
    <property type="entry name" value="PyrdxlP-dep_Trfase_major"/>
</dbReference>
<dbReference type="Pfam" id="PF01041">
    <property type="entry name" value="DegT_DnrJ_EryC1"/>
    <property type="match status" value="1"/>
</dbReference>
<dbReference type="AlphaFoldDB" id="A0A6J6ZRV9"/>
<dbReference type="PIRSF" id="PIRSF000390">
    <property type="entry name" value="PLP_StrS"/>
    <property type="match status" value="1"/>
</dbReference>
<proteinExistence type="predicted"/>
<gene>
    <name evidence="1" type="ORF">UFOPK3204_00137</name>
</gene>
<dbReference type="SUPFAM" id="SSF53383">
    <property type="entry name" value="PLP-dependent transferases"/>
    <property type="match status" value="1"/>
</dbReference>
<dbReference type="PANTHER" id="PTHR30244">
    <property type="entry name" value="TRANSAMINASE"/>
    <property type="match status" value="1"/>
</dbReference>
<dbReference type="InterPro" id="IPR000653">
    <property type="entry name" value="DegT/StrS_aminotransferase"/>
</dbReference>
<organism evidence="1">
    <name type="scientific">freshwater metagenome</name>
    <dbReference type="NCBI Taxonomy" id="449393"/>
    <lineage>
        <taxon>unclassified sequences</taxon>
        <taxon>metagenomes</taxon>
        <taxon>ecological metagenomes</taxon>
    </lineage>
</organism>
<dbReference type="GO" id="GO:0000271">
    <property type="term" value="P:polysaccharide biosynthetic process"/>
    <property type="evidence" value="ECO:0007669"/>
    <property type="project" value="TreeGrafter"/>
</dbReference>
<protein>
    <submittedName>
        <fullName evidence="1">Unannotated protein</fullName>
    </submittedName>
</protein>
<dbReference type="PANTHER" id="PTHR30244:SF34">
    <property type="entry name" value="DTDP-4-AMINO-4,6-DIDEOXYGALACTOSE TRANSAMINASE"/>
    <property type="match status" value="1"/>
</dbReference>
<dbReference type="GO" id="GO:0030170">
    <property type="term" value="F:pyridoxal phosphate binding"/>
    <property type="evidence" value="ECO:0007669"/>
    <property type="project" value="TreeGrafter"/>
</dbReference>
<dbReference type="EMBL" id="CAFABK010000003">
    <property type="protein sequence ID" value="CAB4820677.1"/>
    <property type="molecule type" value="Genomic_DNA"/>
</dbReference>
<dbReference type="GO" id="GO:0008483">
    <property type="term" value="F:transaminase activity"/>
    <property type="evidence" value="ECO:0007669"/>
    <property type="project" value="TreeGrafter"/>
</dbReference>
<reference evidence="1" key="1">
    <citation type="submission" date="2020-05" db="EMBL/GenBank/DDBJ databases">
        <authorList>
            <person name="Chiriac C."/>
            <person name="Salcher M."/>
            <person name="Ghai R."/>
            <person name="Kavagutti S V."/>
        </authorList>
    </citation>
    <scope>NUCLEOTIDE SEQUENCE</scope>
</reference>